<dbReference type="eggNOG" id="COG0631">
    <property type="taxonomic scope" value="Bacteria"/>
</dbReference>
<dbReference type="PANTHER" id="PTHR43289">
    <property type="entry name" value="MITOGEN-ACTIVATED PROTEIN KINASE KINASE KINASE 20-RELATED"/>
    <property type="match status" value="1"/>
</dbReference>
<dbReference type="Gene3D" id="1.10.510.10">
    <property type="entry name" value="Transferase(Phosphotransferase) domain 1"/>
    <property type="match status" value="1"/>
</dbReference>
<dbReference type="InterPro" id="IPR008266">
    <property type="entry name" value="Tyr_kinase_AS"/>
</dbReference>
<dbReference type="eggNOG" id="COG0515">
    <property type="taxonomic scope" value="Bacteria"/>
</dbReference>
<accession>F6AID2</accession>
<evidence type="ECO:0000256" key="4">
    <source>
        <dbReference type="ARBA" id="ARBA00022840"/>
    </source>
</evidence>
<evidence type="ECO:0000313" key="9">
    <source>
        <dbReference type="Proteomes" id="UP000000686"/>
    </source>
</evidence>
<feature type="domain" description="Protein kinase" evidence="6">
    <location>
        <begin position="282"/>
        <end position="542"/>
    </location>
</feature>
<evidence type="ECO:0000256" key="5">
    <source>
        <dbReference type="SAM" id="Phobius"/>
    </source>
</evidence>
<dbReference type="EMBL" id="CP002727">
    <property type="protein sequence ID" value="AEF20520.1"/>
    <property type="molecule type" value="Genomic_DNA"/>
</dbReference>
<evidence type="ECO:0000256" key="1">
    <source>
        <dbReference type="ARBA" id="ARBA00022679"/>
    </source>
</evidence>
<keyword evidence="1" id="KW-0808">Transferase</keyword>
<dbReference type="SUPFAM" id="SSF81606">
    <property type="entry name" value="PP2C-like"/>
    <property type="match status" value="1"/>
</dbReference>
<keyword evidence="5" id="KW-0472">Membrane</keyword>
<keyword evidence="3" id="KW-0418">Kinase</keyword>
<dbReference type="KEGG" id="pfv:Psefu_0538"/>
<reference evidence="8 9" key="1">
    <citation type="submission" date="2011-04" db="EMBL/GenBank/DDBJ databases">
        <title>Complete sequence of Pseudomonas fulva 12-X.</title>
        <authorList>
            <consortium name="US DOE Joint Genome Institute"/>
            <person name="Lucas S."/>
            <person name="Han J."/>
            <person name="Lapidus A."/>
            <person name="Cheng J.-F."/>
            <person name="Goodwin L."/>
            <person name="Pitluck S."/>
            <person name="Peters L."/>
            <person name="Mikhailova N."/>
            <person name="Pagani I."/>
            <person name="Davenport K."/>
            <person name="Han C."/>
            <person name="Tapia R."/>
            <person name="Land M."/>
            <person name="Hauser L."/>
            <person name="Kyrpides N."/>
            <person name="Ivanova N."/>
            <person name="Pagani I."/>
            <person name="Lcollab F.I."/>
            <person name="Woyke T."/>
        </authorList>
    </citation>
    <scope>NUCLEOTIDE SEQUENCE [LARGE SCALE GENOMIC DNA]</scope>
    <source>
        <strain evidence="9">12-X</strain>
    </source>
</reference>
<dbReference type="HOGENOM" id="CLU_034273_0_0_6"/>
<dbReference type="InterPro" id="IPR000719">
    <property type="entry name" value="Prot_kinase_dom"/>
</dbReference>
<dbReference type="Pfam" id="PF13672">
    <property type="entry name" value="PP2C_2"/>
    <property type="match status" value="1"/>
</dbReference>
<sequence>MAVAEHLWTGRKNQLQVSVGQYSDKGRKPRNQDFHGLCVPREPQLSSKGIAIALADGISSSDVSHIASETAVAAFLSDYFSTSDAWSVKTSVTRVLSATNAWLHAQTRRGQHRYDMDRGYVCTFSAVVLKSTTAHLFHVGDTRIYRLRGVDLEPMTRDHRLWVGEGKSYLSRALGIGPQLEIDYQALAVEAGDLFLLATDGVYEFVEARAMQRCIGEHAGDLQQAAQAIVEQALANGSDDNLTLQLVRVDGLPRAEADELQHKLGELPCPPVLEARQSFDGYRIVRPLHVSARSHVYLATDEGSGATVVLKTPALDLQHDAGYLERFLMEEWIARRIDSPHVLKACAPTRKRNYLYAVSEFIEGQTLAQWMIDHPTPELETVRGIVEQIARGLRAFHRLEMLHQDLRPANLMIDATGTVKIIDFGATRVAGLQEVDSRQGDEPILGTAQYSAPEYWLGEPGTVRSDVFSLAVIAYQMLGGRLPYGAGMARARTRSAQGRLRYAPIAQGRALPLWLDDVLRKACHPNPLKRYADPDEFAHALRHPGPALLNPGRVPLLERNPLLFWQLGCLVLGLMVVVLLARQ</sequence>
<evidence type="ECO:0000259" key="7">
    <source>
        <dbReference type="PROSITE" id="PS51746"/>
    </source>
</evidence>
<dbReference type="GO" id="GO:0005524">
    <property type="term" value="F:ATP binding"/>
    <property type="evidence" value="ECO:0007669"/>
    <property type="project" value="UniProtKB-KW"/>
</dbReference>
<dbReference type="OrthoDB" id="9801841at2"/>
<name>F6AID2_PSEF1</name>
<dbReference type="Gene3D" id="3.60.40.10">
    <property type="entry name" value="PPM-type phosphatase domain"/>
    <property type="match status" value="1"/>
</dbReference>
<dbReference type="RefSeq" id="WP_013789662.1">
    <property type="nucleotide sequence ID" value="NC_015556.1"/>
</dbReference>
<evidence type="ECO:0000256" key="2">
    <source>
        <dbReference type="ARBA" id="ARBA00022741"/>
    </source>
</evidence>
<dbReference type="Gene3D" id="3.30.200.20">
    <property type="entry name" value="Phosphorylase Kinase, domain 1"/>
    <property type="match status" value="1"/>
</dbReference>
<protein>
    <submittedName>
        <fullName evidence="8">Protein serine/threonine phosphatase</fullName>
    </submittedName>
</protein>
<feature type="domain" description="PPM-type phosphatase" evidence="7">
    <location>
        <begin position="18"/>
        <end position="249"/>
    </location>
</feature>
<keyword evidence="2" id="KW-0547">Nucleotide-binding</keyword>
<dbReference type="PANTHER" id="PTHR43289:SF6">
    <property type="entry name" value="SERINE_THREONINE-PROTEIN KINASE NEKL-3"/>
    <property type="match status" value="1"/>
</dbReference>
<dbReference type="Pfam" id="PF00069">
    <property type="entry name" value="Pkinase"/>
    <property type="match status" value="1"/>
</dbReference>
<keyword evidence="9" id="KW-1185">Reference proteome</keyword>
<gene>
    <name evidence="8" type="ordered locus">Psefu_0538</name>
</gene>
<keyword evidence="4" id="KW-0067">ATP-binding</keyword>
<dbReference type="AlphaFoldDB" id="F6AID2"/>
<dbReference type="PROSITE" id="PS50011">
    <property type="entry name" value="PROTEIN_KINASE_DOM"/>
    <property type="match status" value="1"/>
</dbReference>
<dbReference type="Proteomes" id="UP000000686">
    <property type="component" value="Chromosome"/>
</dbReference>
<proteinExistence type="predicted"/>
<keyword evidence="5" id="KW-0812">Transmembrane</keyword>
<dbReference type="CDD" id="cd00143">
    <property type="entry name" value="PP2Cc"/>
    <property type="match status" value="1"/>
</dbReference>
<evidence type="ECO:0000313" key="8">
    <source>
        <dbReference type="EMBL" id="AEF20520.1"/>
    </source>
</evidence>
<dbReference type="InterPro" id="IPR011009">
    <property type="entry name" value="Kinase-like_dom_sf"/>
</dbReference>
<feature type="transmembrane region" description="Helical" evidence="5">
    <location>
        <begin position="562"/>
        <end position="581"/>
    </location>
</feature>
<dbReference type="SUPFAM" id="SSF56112">
    <property type="entry name" value="Protein kinase-like (PK-like)"/>
    <property type="match status" value="1"/>
</dbReference>
<dbReference type="PROSITE" id="PS51746">
    <property type="entry name" value="PPM_2"/>
    <property type="match status" value="1"/>
</dbReference>
<dbReference type="PROSITE" id="PS00109">
    <property type="entry name" value="PROTEIN_KINASE_TYR"/>
    <property type="match status" value="1"/>
</dbReference>
<dbReference type="InterPro" id="IPR036457">
    <property type="entry name" value="PPM-type-like_dom_sf"/>
</dbReference>
<dbReference type="GO" id="GO:0004674">
    <property type="term" value="F:protein serine/threonine kinase activity"/>
    <property type="evidence" value="ECO:0007669"/>
    <property type="project" value="TreeGrafter"/>
</dbReference>
<evidence type="ECO:0000256" key="3">
    <source>
        <dbReference type="ARBA" id="ARBA00022777"/>
    </source>
</evidence>
<dbReference type="STRING" id="743720.Psefu_0538"/>
<organism evidence="8 9">
    <name type="scientific">Pseudomonas fulva (strain 12-X)</name>
    <dbReference type="NCBI Taxonomy" id="743720"/>
    <lineage>
        <taxon>Bacteria</taxon>
        <taxon>Pseudomonadati</taxon>
        <taxon>Pseudomonadota</taxon>
        <taxon>Gammaproteobacteria</taxon>
        <taxon>Pseudomonadales</taxon>
        <taxon>Pseudomonadaceae</taxon>
        <taxon>Pseudomonas</taxon>
    </lineage>
</organism>
<evidence type="ECO:0000259" key="6">
    <source>
        <dbReference type="PROSITE" id="PS50011"/>
    </source>
</evidence>
<dbReference type="SMART" id="SM00332">
    <property type="entry name" value="PP2Cc"/>
    <property type="match status" value="1"/>
</dbReference>
<dbReference type="InterPro" id="IPR001932">
    <property type="entry name" value="PPM-type_phosphatase-like_dom"/>
</dbReference>
<keyword evidence="5" id="KW-1133">Transmembrane helix</keyword>
<dbReference type="CDD" id="cd14014">
    <property type="entry name" value="STKc_PknB_like"/>
    <property type="match status" value="1"/>
</dbReference>
<dbReference type="SMART" id="SM00331">
    <property type="entry name" value="PP2C_SIG"/>
    <property type="match status" value="1"/>
</dbReference>